<organism evidence="2 3">
    <name type="scientific">Dictyobacter formicarum</name>
    <dbReference type="NCBI Taxonomy" id="2778368"/>
    <lineage>
        <taxon>Bacteria</taxon>
        <taxon>Bacillati</taxon>
        <taxon>Chloroflexota</taxon>
        <taxon>Ktedonobacteria</taxon>
        <taxon>Ktedonobacterales</taxon>
        <taxon>Dictyobacteraceae</taxon>
        <taxon>Dictyobacter</taxon>
    </lineage>
</organism>
<sequence length="506" mass="58327">MKTVNEYPMLSERSRGWLKYLHRKVNTPDDWDRGSYPSQMWDDKSTPPLLCFARFDLIDSSLGMALMAQTTPAWREAYGSILDQLLMRYGTYWGAIDWQTQIGHDPERGNYPEAWNRLYIPADCRGNYDVPGWTANGIEPWGLQMDPIGADGNLFYKGFFNLLLGLYRYVSGENKWSRPFNIICDGANTFTYTHSSINHLLTRQWAARREGCHCENTKIWPYCIVPAGLGLRLHDQLYQTQTHWVFDRWWKYAKEHYVRLPDAGPPEWVAWYYDPIIDYLCQGGFQAAASLVFYLSPQSYDDAQRLYEWSIPSLFPNPLDPQKLSAYLADPRRFALGLLDASEMGDSARYQALYALAEQICEPTWDRKRGEFYYRFGLSEPYPRGQANAVIMAAEAGGKQAWWRIFNEPNLRKFDQPTVSGVDFPRLGISQAIYNEEKEVLAVSTYAPDPWLAGTATTFTVEHLREPAQARVLRDGSVYKEWRISGETSIELKAEVQDHAYLVMGA</sequence>
<dbReference type="RefSeq" id="WP_201364600.1">
    <property type="nucleotide sequence ID" value="NZ_BNJJ01000015.1"/>
</dbReference>
<reference evidence="2 3" key="1">
    <citation type="journal article" date="2021" name="Int. J. Syst. Evol. Microbiol.">
        <title>Reticulibacter mediterranei gen. nov., sp. nov., within the new family Reticulibacteraceae fam. nov., and Ktedonospora formicarum gen. nov., sp. nov., Ktedonobacter robiniae sp. nov., Dictyobacter formicarum sp. nov. and Dictyobacter arantiisoli sp. nov., belonging to the class Ktedonobacteria.</title>
        <authorList>
            <person name="Yabe S."/>
            <person name="Zheng Y."/>
            <person name="Wang C.M."/>
            <person name="Sakai Y."/>
            <person name="Abe K."/>
            <person name="Yokota A."/>
            <person name="Donadio S."/>
            <person name="Cavaletti L."/>
            <person name="Monciardini P."/>
        </authorList>
    </citation>
    <scope>NUCLEOTIDE SEQUENCE [LARGE SCALE GENOMIC DNA]</scope>
    <source>
        <strain evidence="2 3">SOSP1-9</strain>
    </source>
</reference>
<dbReference type="EMBL" id="BNJJ01000015">
    <property type="protein sequence ID" value="GHO86999.1"/>
    <property type="molecule type" value="Genomic_DNA"/>
</dbReference>
<evidence type="ECO:0000313" key="3">
    <source>
        <dbReference type="Proteomes" id="UP000635565"/>
    </source>
</evidence>
<dbReference type="Proteomes" id="UP000635565">
    <property type="component" value="Unassembled WGS sequence"/>
</dbReference>
<evidence type="ECO:0000259" key="1">
    <source>
        <dbReference type="Pfam" id="PF18566"/>
    </source>
</evidence>
<proteinExistence type="predicted"/>
<keyword evidence="3" id="KW-1185">Reference proteome</keyword>
<evidence type="ECO:0000313" key="2">
    <source>
        <dbReference type="EMBL" id="GHO86999.1"/>
    </source>
</evidence>
<dbReference type="Pfam" id="PF18566">
    <property type="entry name" value="Ldi"/>
    <property type="match status" value="1"/>
</dbReference>
<protein>
    <recommendedName>
        <fullName evidence="1">Linalool dehydratase/isomerase domain-containing protein</fullName>
    </recommendedName>
</protein>
<accession>A0ABQ3VLB5</accession>
<feature type="domain" description="Linalool dehydratase/isomerase" evidence="1">
    <location>
        <begin position="144"/>
        <end position="367"/>
    </location>
</feature>
<dbReference type="InterPro" id="IPR041411">
    <property type="entry name" value="Ldi"/>
</dbReference>
<gene>
    <name evidence="2" type="ORF">KSZ_50050</name>
</gene>
<name>A0ABQ3VLB5_9CHLR</name>
<comment type="caution">
    <text evidence="2">The sequence shown here is derived from an EMBL/GenBank/DDBJ whole genome shotgun (WGS) entry which is preliminary data.</text>
</comment>